<feature type="coiled-coil region" evidence="1">
    <location>
        <begin position="173"/>
        <end position="200"/>
    </location>
</feature>
<evidence type="ECO:0000313" key="5">
    <source>
        <dbReference type="EMBL" id="DBA02878.1"/>
    </source>
</evidence>
<sequence>MALHADDGATLLQIWPLACLLVQQRQHDQAIQCLEAMCIMSIEGPHGDVVAQAHVLLAEICLTSICSGTKKKQDKHFIRTRQSRAERCVHAVETSLQKRPQLLDDEWKLRLLKTQLLKLDHTAVDTSVRDRRQLEVICEGIRMSSTAPESATKQEFHRYFSSKLKTCLKRMHNDAVRTKYSQTQNAIADLQDNVKFVRNSLSNHTDTSLQLWLVEVSCHLMVTSPVPNEFGDAREAISFADNFLKALSGTGQASTHLRAHHLLLSAFSLLRTGELKKLPPVLDELKAMQVANSDRSSGLLGEQFFSSIVESLRLYSTACYDPSQAMTMSMNAIQPLQASIQKYSAPPVHGNSDLTRLMLVAVLFDMLHVHCRLQAQQCRYFEMGVSLGQMVRLLESFQSELEASIFWNVYLARTHVLIAEFAVAIGRSQDGYAHVDYVQRYLLPTPQASAKYPDIFVSVWVDILQVVTYCNSIALPGFSIHKSGSNGVQVNQICPDPLLLEVAAKILQIEPLRNVLYDRSSSAELRAKIVQYDLSLAKWLWATEELALAANRTAVTHHHALEALRPSCLSILHEALERASAHVNCSETTAEIMALFGPKLIAFGKMENGEQTLKNAVRLSLHAKNILLQSRLLVEIFRFYRSRQLHQAQATTVEKYEKKVGVLQRRISQAQVESNTNDAILRKRLWVEVVGARNLESRQAIDAYCVVRVGCGRHSVGCQRSLTIPSTLHPTWEFAAEFDLPAGRHSAGDRVCIQVFNEKNFFFDMFPGNSSICSGSGSASSDATDAGNEAEGEGTDEALGSVEISLGALCSRSRAATDRWYLLKGVRSGEIRVRTIVEALGVDGSQLAHRTKREAMLERHIYSHPMRDHYGFKIPEHTAREWAHLKTYDECREERRVAEWETQFGVEFFASACKVENATVRRLARAGIPRHWRERVYMNVSGAQEKKAKASPGYYQSLVGQLPAIESPSFRQIELDIDRTFGQSGTKICTEEGRATLRRILRAYSVRNPSVGYCQGLNFIVGFLTLALREESAFWLLAVICEDLYPGYYTPTMADTQTDMLVLKDLIEDELPLLDDLTFNIGLPLELLGSQWLLCLFTTTFPSETVFRVFDCIVTEGSYFVFPAIVAHLRRLEPSLLGLRDFQAVLSAIKDAECSAFDSDDFIACALEEAERVNVQRVTALRDEHRVSVRDEMQRAARARALNSQLAVVYQIPAFSSYAANLLRFFHEEAEVSSRSDVAFLLTLLCHGLVWLAEHSRRWRK</sequence>
<dbReference type="PANTHER" id="PTHR47219:SF20">
    <property type="entry name" value="TBC1 DOMAIN FAMILY MEMBER 2B"/>
    <property type="match status" value="1"/>
</dbReference>
<feature type="domain" description="C2" evidence="3">
    <location>
        <begin position="666"/>
        <end position="821"/>
    </location>
</feature>
<dbReference type="CDD" id="cd00030">
    <property type="entry name" value="C2"/>
    <property type="match status" value="1"/>
</dbReference>
<dbReference type="InterPro" id="IPR000195">
    <property type="entry name" value="Rab-GAP-TBC_dom"/>
</dbReference>
<dbReference type="PROSITE" id="PS50004">
    <property type="entry name" value="C2"/>
    <property type="match status" value="1"/>
</dbReference>
<dbReference type="EMBL" id="DAKRPA010000025">
    <property type="protein sequence ID" value="DBA02878.1"/>
    <property type="molecule type" value="Genomic_DNA"/>
</dbReference>
<dbReference type="Pfam" id="PF00566">
    <property type="entry name" value="RabGAP-TBC"/>
    <property type="match status" value="1"/>
</dbReference>
<evidence type="ECO:0000256" key="1">
    <source>
        <dbReference type="SAM" id="Coils"/>
    </source>
</evidence>
<organism evidence="5 6">
    <name type="scientific">Lagenidium giganteum</name>
    <dbReference type="NCBI Taxonomy" id="4803"/>
    <lineage>
        <taxon>Eukaryota</taxon>
        <taxon>Sar</taxon>
        <taxon>Stramenopiles</taxon>
        <taxon>Oomycota</taxon>
        <taxon>Peronosporomycetes</taxon>
        <taxon>Pythiales</taxon>
        <taxon>Pythiaceae</taxon>
    </lineage>
</organism>
<proteinExistence type="predicted"/>
<evidence type="ECO:0000256" key="2">
    <source>
        <dbReference type="SAM" id="MobiDB-lite"/>
    </source>
</evidence>
<dbReference type="GO" id="GO:0005096">
    <property type="term" value="F:GTPase activator activity"/>
    <property type="evidence" value="ECO:0007669"/>
    <property type="project" value="TreeGrafter"/>
</dbReference>
<evidence type="ECO:0000259" key="4">
    <source>
        <dbReference type="PROSITE" id="PS50086"/>
    </source>
</evidence>
<keyword evidence="1" id="KW-0175">Coiled coil</keyword>
<dbReference type="PANTHER" id="PTHR47219">
    <property type="entry name" value="RAB GTPASE-ACTIVATING PROTEIN 1-LIKE"/>
    <property type="match status" value="1"/>
</dbReference>
<reference evidence="5" key="2">
    <citation type="journal article" date="2023" name="Microbiol Resour">
        <title>Decontamination and Annotation of the Draft Genome Sequence of the Oomycete Lagenidium giganteum ARSEF 373.</title>
        <authorList>
            <person name="Morgan W.R."/>
            <person name="Tartar A."/>
        </authorList>
    </citation>
    <scope>NUCLEOTIDE SEQUENCE</scope>
    <source>
        <strain evidence="5">ARSEF 373</strain>
    </source>
</reference>
<gene>
    <name evidence="5" type="ORF">N0F65_005905</name>
</gene>
<dbReference type="Gene3D" id="1.10.8.270">
    <property type="entry name" value="putative rabgap domain of human tbc1 domain family member 14 like domains"/>
    <property type="match status" value="1"/>
</dbReference>
<protein>
    <submittedName>
        <fullName evidence="5">Uncharacterized protein</fullName>
    </submittedName>
</protein>
<dbReference type="FunFam" id="1.10.8.270:FF:000016">
    <property type="entry name" value="TBC1 domain family member 2A"/>
    <property type="match status" value="1"/>
</dbReference>
<dbReference type="InterPro" id="IPR050302">
    <property type="entry name" value="Rab_GAP_TBC_domain"/>
</dbReference>
<dbReference type="SMART" id="SM00164">
    <property type="entry name" value="TBC"/>
    <property type="match status" value="1"/>
</dbReference>
<dbReference type="SMART" id="SM00239">
    <property type="entry name" value="C2"/>
    <property type="match status" value="1"/>
</dbReference>
<dbReference type="GO" id="GO:0031267">
    <property type="term" value="F:small GTPase binding"/>
    <property type="evidence" value="ECO:0007669"/>
    <property type="project" value="TreeGrafter"/>
</dbReference>
<dbReference type="InterPro" id="IPR035892">
    <property type="entry name" value="C2_domain_sf"/>
</dbReference>
<feature type="domain" description="Rab-GAP TBC" evidence="4">
    <location>
        <begin position="927"/>
        <end position="1117"/>
    </location>
</feature>
<dbReference type="Gene3D" id="2.60.40.150">
    <property type="entry name" value="C2 domain"/>
    <property type="match status" value="1"/>
</dbReference>
<comment type="caution">
    <text evidence="5">The sequence shown here is derived from an EMBL/GenBank/DDBJ whole genome shotgun (WGS) entry which is preliminary data.</text>
</comment>
<accession>A0AAV2Z653</accession>
<dbReference type="InterPro" id="IPR035969">
    <property type="entry name" value="Rab-GAP_TBC_sf"/>
</dbReference>
<dbReference type="InterPro" id="IPR000008">
    <property type="entry name" value="C2_dom"/>
</dbReference>
<evidence type="ECO:0000313" key="6">
    <source>
        <dbReference type="Proteomes" id="UP001146120"/>
    </source>
</evidence>
<name>A0AAV2Z653_9STRA</name>
<feature type="region of interest" description="Disordered" evidence="2">
    <location>
        <begin position="777"/>
        <end position="797"/>
    </location>
</feature>
<dbReference type="Proteomes" id="UP001146120">
    <property type="component" value="Unassembled WGS sequence"/>
</dbReference>
<keyword evidence="6" id="KW-1185">Reference proteome</keyword>
<dbReference type="Gene3D" id="1.10.472.80">
    <property type="entry name" value="Ypt/Rab-GAP domain of gyp1p, domain 3"/>
    <property type="match status" value="1"/>
</dbReference>
<dbReference type="SUPFAM" id="SSF47923">
    <property type="entry name" value="Ypt/Rab-GAP domain of gyp1p"/>
    <property type="match status" value="2"/>
</dbReference>
<dbReference type="SUPFAM" id="SSF49562">
    <property type="entry name" value="C2 domain (Calcium/lipid-binding domain, CaLB)"/>
    <property type="match status" value="1"/>
</dbReference>
<dbReference type="Pfam" id="PF00168">
    <property type="entry name" value="C2"/>
    <property type="match status" value="1"/>
</dbReference>
<dbReference type="PROSITE" id="PS50086">
    <property type="entry name" value="TBC_RABGAP"/>
    <property type="match status" value="1"/>
</dbReference>
<dbReference type="AlphaFoldDB" id="A0AAV2Z653"/>
<reference evidence="5" key="1">
    <citation type="submission" date="2022-11" db="EMBL/GenBank/DDBJ databases">
        <authorList>
            <person name="Morgan W.R."/>
            <person name="Tartar A."/>
        </authorList>
    </citation>
    <scope>NUCLEOTIDE SEQUENCE</scope>
    <source>
        <strain evidence="5">ARSEF 373</strain>
    </source>
</reference>
<evidence type="ECO:0000259" key="3">
    <source>
        <dbReference type="PROSITE" id="PS50004"/>
    </source>
</evidence>